<dbReference type="InterPro" id="IPR042857">
    <property type="entry name" value="TMEM266"/>
</dbReference>
<dbReference type="GO" id="GO:0022832">
    <property type="term" value="F:voltage-gated channel activity"/>
    <property type="evidence" value="ECO:0007669"/>
    <property type="project" value="InterPro"/>
</dbReference>
<evidence type="ECO:0000313" key="2">
    <source>
        <dbReference type="EMBL" id="PIO34328.1"/>
    </source>
</evidence>
<name>A0A2G9S2D4_AQUCT</name>
<dbReference type="GO" id="GO:0030425">
    <property type="term" value="C:dendrite"/>
    <property type="evidence" value="ECO:0007669"/>
    <property type="project" value="TreeGrafter"/>
</dbReference>
<sequence>SYLPALRSGFAKSSPDPPLLGSLFCAPGPSLQLSAPTASSLLWGHPSQVTALCVHSDTESPFAPFSPHWPTDFALLDLEGAQTVLRITVLGIWDYIENKVEFEIRQLRAHLAQQDLDLVAERERALKLPHDFQNKSDRFKVMANRDSDEEATENITELAHGE</sequence>
<dbReference type="AlphaFoldDB" id="A0A2G9S2D4"/>
<proteinExistence type="predicted"/>
<reference evidence="3" key="1">
    <citation type="journal article" date="2017" name="Nat. Commun.">
        <title>The North American bullfrog draft genome provides insight into hormonal regulation of long noncoding RNA.</title>
        <authorList>
            <person name="Hammond S.A."/>
            <person name="Warren R.L."/>
            <person name="Vandervalk B.P."/>
            <person name="Kucuk E."/>
            <person name="Khan H."/>
            <person name="Gibb E.A."/>
            <person name="Pandoh P."/>
            <person name="Kirk H."/>
            <person name="Zhao Y."/>
            <person name="Jones M."/>
            <person name="Mungall A.J."/>
            <person name="Coope R."/>
            <person name="Pleasance S."/>
            <person name="Moore R.A."/>
            <person name="Holt R.A."/>
            <person name="Round J.M."/>
            <person name="Ohora S."/>
            <person name="Walle B.V."/>
            <person name="Veldhoen N."/>
            <person name="Helbing C.C."/>
            <person name="Birol I."/>
        </authorList>
    </citation>
    <scope>NUCLEOTIDE SEQUENCE [LARGE SCALE GENOMIC DNA]</scope>
</reference>
<dbReference type="PANTHER" id="PTHR46842:SF1">
    <property type="entry name" value="TRANSMEMBRANE PROTEIN 266"/>
    <property type="match status" value="1"/>
</dbReference>
<dbReference type="GO" id="GO:0005886">
    <property type="term" value="C:plasma membrane"/>
    <property type="evidence" value="ECO:0007669"/>
    <property type="project" value="InterPro"/>
</dbReference>
<organism evidence="2 3">
    <name type="scientific">Aquarana catesbeiana</name>
    <name type="common">American bullfrog</name>
    <name type="synonym">Rana catesbeiana</name>
    <dbReference type="NCBI Taxonomy" id="8400"/>
    <lineage>
        <taxon>Eukaryota</taxon>
        <taxon>Metazoa</taxon>
        <taxon>Chordata</taxon>
        <taxon>Craniata</taxon>
        <taxon>Vertebrata</taxon>
        <taxon>Euteleostomi</taxon>
        <taxon>Amphibia</taxon>
        <taxon>Batrachia</taxon>
        <taxon>Anura</taxon>
        <taxon>Neobatrachia</taxon>
        <taxon>Ranoidea</taxon>
        <taxon>Ranidae</taxon>
        <taxon>Aquarana</taxon>
    </lineage>
</organism>
<evidence type="ECO:0000313" key="3">
    <source>
        <dbReference type="Proteomes" id="UP000228934"/>
    </source>
</evidence>
<feature type="region of interest" description="Disordered" evidence="1">
    <location>
        <begin position="143"/>
        <end position="162"/>
    </location>
</feature>
<accession>A0A2G9S2D4</accession>
<dbReference type="PANTHER" id="PTHR46842">
    <property type="entry name" value="TRANSMEMBRANE PROTEIN 266"/>
    <property type="match status" value="1"/>
</dbReference>
<dbReference type="OrthoDB" id="427456at2759"/>
<gene>
    <name evidence="2" type="ORF">AB205_0089270</name>
</gene>
<dbReference type="Proteomes" id="UP000228934">
    <property type="component" value="Unassembled WGS sequence"/>
</dbReference>
<dbReference type="EMBL" id="KV929101">
    <property type="protein sequence ID" value="PIO34328.1"/>
    <property type="molecule type" value="Genomic_DNA"/>
</dbReference>
<keyword evidence="3" id="KW-1185">Reference proteome</keyword>
<protein>
    <submittedName>
        <fullName evidence="2">Uncharacterized protein</fullName>
    </submittedName>
</protein>
<feature type="non-terminal residue" evidence="2">
    <location>
        <position position="1"/>
    </location>
</feature>
<evidence type="ECO:0000256" key="1">
    <source>
        <dbReference type="SAM" id="MobiDB-lite"/>
    </source>
</evidence>